<organism evidence="4 5">
    <name type="scientific">Aegilops tauschii subsp. strangulata</name>
    <name type="common">Goatgrass</name>
    <dbReference type="NCBI Taxonomy" id="200361"/>
    <lineage>
        <taxon>Eukaryota</taxon>
        <taxon>Viridiplantae</taxon>
        <taxon>Streptophyta</taxon>
        <taxon>Embryophyta</taxon>
        <taxon>Tracheophyta</taxon>
        <taxon>Spermatophyta</taxon>
        <taxon>Magnoliopsida</taxon>
        <taxon>Liliopsida</taxon>
        <taxon>Poales</taxon>
        <taxon>Poaceae</taxon>
        <taxon>BOP clade</taxon>
        <taxon>Pooideae</taxon>
        <taxon>Triticodae</taxon>
        <taxon>Triticeae</taxon>
        <taxon>Triticinae</taxon>
        <taxon>Aegilops</taxon>
    </lineage>
</organism>
<dbReference type="PANTHER" id="PTHR48025">
    <property type="entry name" value="OS02G0815200 PROTEIN"/>
    <property type="match status" value="1"/>
</dbReference>
<reference evidence="4" key="4">
    <citation type="submission" date="2019-03" db="UniProtKB">
        <authorList>
            <consortium name="EnsemblPlants"/>
        </authorList>
    </citation>
    <scope>IDENTIFICATION</scope>
</reference>
<reference evidence="4" key="3">
    <citation type="journal article" date="2017" name="Nature">
        <title>Genome sequence of the progenitor of the wheat D genome Aegilops tauschii.</title>
        <authorList>
            <person name="Luo M.C."/>
            <person name="Gu Y.Q."/>
            <person name="Puiu D."/>
            <person name="Wang H."/>
            <person name="Twardziok S.O."/>
            <person name="Deal K.R."/>
            <person name="Huo N."/>
            <person name="Zhu T."/>
            <person name="Wang L."/>
            <person name="Wang Y."/>
            <person name="McGuire P.E."/>
            <person name="Liu S."/>
            <person name="Long H."/>
            <person name="Ramasamy R.K."/>
            <person name="Rodriguez J.C."/>
            <person name="Van S.L."/>
            <person name="Yuan L."/>
            <person name="Wang Z."/>
            <person name="Xia Z."/>
            <person name="Xiao L."/>
            <person name="Anderson O.D."/>
            <person name="Ouyang S."/>
            <person name="Liang Y."/>
            <person name="Zimin A.V."/>
            <person name="Pertea G."/>
            <person name="Qi P."/>
            <person name="Bennetzen J.L."/>
            <person name="Dai X."/>
            <person name="Dawson M.W."/>
            <person name="Muller H.G."/>
            <person name="Kugler K."/>
            <person name="Rivarola-Duarte L."/>
            <person name="Spannagl M."/>
            <person name="Mayer K.F.X."/>
            <person name="Lu F.H."/>
            <person name="Bevan M.W."/>
            <person name="Leroy P."/>
            <person name="Li P."/>
            <person name="You F.M."/>
            <person name="Sun Q."/>
            <person name="Liu Z."/>
            <person name="Lyons E."/>
            <person name="Wicker T."/>
            <person name="Salzberg S.L."/>
            <person name="Devos K.M."/>
            <person name="Dvorak J."/>
        </authorList>
    </citation>
    <scope>NUCLEOTIDE SEQUENCE [LARGE SCALE GENOMIC DNA]</scope>
    <source>
        <strain evidence="4">cv. AL8/78</strain>
    </source>
</reference>
<reference evidence="4" key="5">
    <citation type="journal article" date="2021" name="G3 (Bethesda)">
        <title>Aegilops tauschii genome assembly Aet v5.0 features greater sequence contiguity and improved annotation.</title>
        <authorList>
            <person name="Wang L."/>
            <person name="Zhu T."/>
            <person name="Rodriguez J.C."/>
            <person name="Deal K.R."/>
            <person name="Dubcovsky J."/>
            <person name="McGuire P.E."/>
            <person name="Lux T."/>
            <person name="Spannagl M."/>
            <person name="Mayer K.F.X."/>
            <person name="Baldrich P."/>
            <person name="Meyers B.C."/>
            <person name="Huo N."/>
            <person name="Gu Y.Q."/>
            <person name="Zhou H."/>
            <person name="Devos K.M."/>
            <person name="Bennetzen J.L."/>
            <person name="Unver T."/>
            <person name="Budak H."/>
            <person name="Gulick P.J."/>
            <person name="Galiba G."/>
            <person name="Kalapos B."/>
            <person name="Nelson D.R."/>
            <person name="Li P."/>
            <person name="You F.M."/>
            <person name="Luo M.C."/>
            <person name="Dvorak J."/>
        </authorList>
    </citation>
    <scope>NUCLEOTIDE SEQUENCE [LARGE SCALE GENOMIC DNA]</scope>
    <source>
        <strain evidence="4">cv. AL8/78</strain>
    </source>
</reference>
<dbReference type="PROSITE" id="PS50102">
    <property type="entry name" value="RRM"/>
    <property type="match status" value="1"/>
</dbReference>
<keyword evidence="1 2" id="KW-0694">RNA-binding</keyword>
<name>A0A453JVV7_AEGTS</name>
<accession>A0A453JVV7</accession>
<dbReference type="Pfam" id="PF00076">
    <property type="entry name" value="RRM_1"/>
    <property type="match status" value="1"/>
</dbReference>
<evidence type="ECO:0000259" key="3">
    <source>
        <dbReference type="PROSITE" id="PS50102"/>
    </source>
</evidence>
<evidence type="ECO:0000256" key="1">
    <source>
        <dbReference type="ARBA" id="ARBA00022884"/>
    </source>
</evidence>
<evidence type="ECO:0000313" key="5">
    <source>
        <dbReference type="Proteomes" id="UP000015105"/>
    </source>
</evidence>
<dbReference type="Gene3D" id="3.30.70.330">
    <property type="match status" value="1"/>
</dbReference>
<keyword evidence="5" id="KW-1185">Reference proteome</keyword>
<dbReference type="Proteomes" id="UP000015105">
    <property type="component" value="Chromosome 5D"/>
</dbReference>
<dbReference type="InterPro" id="IPR000504">
    <property type="entry name" value="RRM_dom"/>
</dbReference>
<dbReference type="AlphaFoldDB" id="A0A453JVV7"/>
<feature type="domain" description="RRM" evidence="3">
    <location>
        <begin position="24"/>
        <end position="105"/>
    </location>
</feature>
<dbReference type="InterPro" id="IPR050502">
    <property type="entry name" value="Euk_RNA-bind_prot"/>
</dbReference>
<reference evidence="5" key="1">
    <citation type="journal article" date="2014" name="Science">
        <title>Ancient hybridizations among the ancestral genomes of bread wheat.</title>
        <authorList>
            <consortium name="International Wheat Genome Sequencing Consortium,"/>
            <person name="Marcussen T."/>
            <person name="Sandve S.R."/>
            <person name="Heier L."/>
            <person name="Spannagl M."/>
            <person name="Pfeifer M."/>
            <person name="Jakobsen K.S."/>
            <person name="Wulff B.B."/>
            <person name="Steuernagel B."/>
            <person name="Mayer K.F."/>
            <person name="Olsen O.A."/>
        </authorList>
    </citation>
    <scope>NUCLEOTIDE SEQUENCE [LARGE SCALE GENOMIC DNA]</scope>
    <source>
        <strain evidence="5">cv. AL8/78</strain>
    </source>
</reference>
<evidence type="ECO:0000313" key="4">
    <source>
        <dbReference type="EnsemblPlants" id="AET5Gv20213400.5"/>
    </source>
</evidence>
<sequence length="111" mass="12697">QAIYGSVRPLTVYITAPRQSGSPFEIFVCNLPWQVDDSWLEKLFSAHGEVVDARVVYYERRGGTRRSRGFGFVTMATEEQSYYAINSLNKQVLEGRTLRVKVSRESPQQGY</sequence>
<protein>
    <recommendedName>
        <fullName evidence="3">RRM domain-containing protein</fullName>
    </recommendedName>
</protein>
<dbReference type="PANTHER" id="PTHR48025:SF1">
    <property type="entry name" value="RRM DOMAIN-CONTAINING PROTEIN"/>
    <property type="match status" value="1"/>
</dbReference>
<dbReference type="InterPro" id="IPR012677">
    <property type="entry name" value="Nucleotide-bd_a/b_plait_sf"/>
</dbReference>
<reference evidence="5" key="2">
    <citation type="journal article" date="2017" name="Nat. Plants">
        <title>The Aegilops tauschii genome reveals multiple impacts of transposons.</title>
        <authorList>
            <person name="Zhao G."/>
            <person name="Zou C."/>
            <person name="Li K."/>
            <person name="Wang K."/>
            <person name="Li T."/>
            <person name="Gao L."/>
            <person name="Zhang X."/>
            <person name="Wang H."/>
            <person name="Yang Z."/>
            <person name="Liu X."/>
            <person name="Jiang W."/>
            <person name="Mao L."/>
            <person name="Kong X."/>
            <person name="Jiao Y."/>
            <person name="Jia J."/>
        </authorList>
    </citation>
    <scope>NUCLEOTIDE SEQUENCE [LARGE SCALE GENOMIC DNA]</scope>
    <source>
        <strain evidence="5">cv. AL8/78</strain>
    </source>
</reference>
<dbReference type="InterPro" id="IPR035979">
    <property type="entry name" value="RBD_domain_sf"/>
</dbReference>
<evidence type="ECO:0000256" key="2">
    <source>
        <dbReference type="PROSITE-ProRule" id="PRU00176"/>
    </source>
</evidence>
<proteinExistence type="predicted"/>
<dbReference type="SUPFAM" id="SSF54928">
    <property type="entry name" value="RNA-binding domain, RBD"/>
    <property type="match status" value="1"/>
</dbReference>
<dbReference type="EnsemblPlants" id="AET5Gv20213400.5">
    <property type="protein sequence ID" value="AET5Gv20213400.5"/>
    <property type="gene ID" value="AET5Gv20213400"/>
</dbReference>
<dbReference type="SMART" id="SM00360">
    <property type="entry name" value="RRM"/>
    <property type="match status" value="1"/>
</dbReference>
<dbReference type="GO" id="GO:0003729">
    <property type="term" value="F:mRNA binding"/>
    <property type="evidence" value="ECO:0007669"/>
    <property type="project" value="TreeGrafter"/>
</dbReference>
<dbReference type="Gramene" id="AET5Gv20213400.5">
    <property type="protein sequence ID" value="AET5Gv20213400.5"/>
    <property type="gene ID" value="AET5Gv20213400"/>
</dbReference>